<evidence type="ECO:0000256" key="1">
    <source>
        <dbReference type="ARBA" id="ARBA00022723"/>
    </source>
</evidence>
<protein>
    <submittedName>
        <fullName evidence="11 12">Uncharacterized protein LOC112056038</fullName>
    </submittedName>
</protein>
<feature type="region of interest" description="Disordered" evidence="7">
    <location>
        <begin position="223"/>
        <end position="255"/>
    </location>
</feature>
<feature type="compositionally biased region" description="Basic and acidic residues" evidence="7">
    <location>
        <begin position="238"/>
        <end position="248"/>
    </location>
</feature>
<evidence type="ECO:0000313" key="11">
    <source>
        <dbReference type="RefSeq" id="XP_023952140.2"/>
    </source>
</evidence>
<keyword evidence="2 5" id="KW-0863">Zinc-finger</keyword>
<dbReference type="GO" id="GO:0000981">
    <property type="term" value="F:DNA-binding transcription factor activity, RNA polymerase II-specific"/>
    <property type="evidence" value="ECO:0007669"/>
    <property type="project" value="TreeGrafter"/>
</dbReference>
<evidence type="ECO:0000313" key="12">
    <source>
        <dbReference type="RefSeq" id="XP_023952142.2"/>
    </source>
</evidence>
<dbReference type="AlphaFoldDB" id="A0A6J1P2A5"/>
<organism evidence="10 12">
    <name type="scientific">Bicyclus anynana</name>
    <name type="common">Squinting bush brown butterfly</name>
    <dbReference type="NCBI Taxonomy" id="110368"/>
    <lineage>
        <taxon>Eukaryota</taxon>
        <taxon>Metazoa</taxon>
        <taxon>Ecdysozoa</taxon>
        <taxon>Arthropoda</taxon>
        <taxon>Hexapoda</taxon>
        <taxon>Insecta</taxon>
        <taxon>Pterygota</taxon>
        <taxon>Neoptera</taxon>
        <taxon>Endopterygota</taxon>
        <taxon>Lepidoptera</taxon>
        <taxon>Glossata</taxon>
        <taxon>Ditrysia</taxon>
        <taxon>Papilionoidea</taxon>
        <taxon>Nymphalidae</taxon>
        <taxon>Satyrinae</taxon>
        <taxon>Satyrini</taxon>
        <taxon>Mycalesina</taxon>
        <taxon>Bicyclus</taxon>
    </lineage>
</organism>
<evidence type="ECO:0000256" key="3">
    <source>
        <dbReference type="ARBA" id="ARBA00022833"/>
    </source>
</evidence>
<dbReference type="GeneID" id="112056038"/>
<keyword evidence="3 6" id="KW-0862">Zinc</keyword>
<dbReference type="OrthoDB" id="6077919at2759"/>
<dbReference type="InterPro" id="IPR013087">
    <property type="entry name" value="Znf_C2H2_type"/>
</dbReference>
<feature type="binding site" evidence="6">
    <location>
        <position position="132"/>
    </location>
    <ligand>
        <name>Zn(2+)</name>
        <dbReference type="ChEBI" id="CHEBI:29105"/>
    </ligand>
</feature>
<evidence type="ECO:0000256" key="5">
    <source>
        <dbReference type="PROSITE-ProRule" id="PRU00309"/>
    </source>
</evidence>
<evidence type="ECO:0000313" key="10">
    <source>
        <dbReference type="Proteomes" id="UP001652582"/>
    </source>
</evidence>
<dbReference type="PROSITE" id="PS51915">
    <property type="entry name" value="ZAD"/>
    <property type="match status" value="1"/>
</dbReference>
<evidence type="ECO:0000256" key="2">
    <source>
        <dbReference type="ARBA" id="ARBA00022771"/>
    </source>
</evidence>
<dbReference type="RefSeq" id="XP_023952140.2">
    <property type="nucleotide sequence ID" value="XM_024096372.2"/>
</dbReference>
<dbReference type="PANTHER" id="PTHR46600:SF11">
    <property type="entry name" value="THAP DOMAIN-CONTAINING PROTEIN 10"/>
    <property type="match status" value="1"/>
</dbReference>
<keyword evidence="1 6" id="KW-0479">Metal-binding</keyword>
<feature type="binding site" evidence="6">
    <location>
        <position position="88"/>
    </location>
    <ligand>
        <name>Zn(2+)</name>
        <dbReference type="ChEBI" id="CHEBI:29105"/>
    </ligand>
</feature>
<evidence type="ECO:0000256" key="6">
    <source>
        <dbReference type="PROSITE-ProRule" id="PRU01263"/>
    </source>
</evidence>
<evidence type="ECO:0000313" key="13">
    <source>
        <dbReference type="RefSeq" id="XP_052742154.1"/>
    </source>
</evidence>
<feature type="binding site" evidence="6">
    <location>
        <position position="85"/>
    </location>
    <ligand>
        <name>Zn(2+)</name>
        <dbReference type="ChEBI" id="CHEBI:29105"/>
    </ligand>
</feature>
<keyword evidence="4 5" id="KW-0238">DNA-binding</keyword>
<gene>
    <name evidence="11 12 13" type="primary">LOC112056038</name>
</gene>
<dbReference type="SUPFAM" id="SSF57716">
    <property type="entry name" value="Glucocorticoid receptor-like (DNA-binding domain)"/>
    <property type="match status" value="1"/>
</dbReference>
<evidence type="ECO:0000256" key="7">
    <source>
        <dbReference type="SAM" id="MobiDB-lite"/>
    </source>
</evidence>
<reference evidence="11 12" key="1">
    <citation type="submission" date="2025-05" db="UniProtKB">
        <authorList>
            <consortium name="RefSeq"/>
        </authorList>
    </citation>
    <scope>IDENTIFICATION</scope>
</reference>
<keyword evidence="10" id="KW-1185">Reference proteome</keyword>
<dbReference type="GO" id="GO:0008270">
    <property type="term" value="F:zinc ion binding"/>
    <property type="evidence" value="ECO:0007669"/>
    <property type="project" value="UniProtKB-UniRule"/>
</dbReference>
<dbReference type="Pfam" id="PF05485">
    <property type="entry name" value="THAP"/>
    <property type="match status" value="1"/>
</dbReference>
<feature type="compositionally biased region" description="Polar residues" evidence="7">
    <location>
        <begin position="223"/>
        <end position="237"/>
    </location>
</feature>
<dbReference type="InterPro" id="IPR026516">
    <property type="entry name" value="THAP1/10"/>
</dbReference>
<evidence type="ECO:0000259" key="9">
    <source>
        <dbReference type="PROSITE" id="PS51915"/>
    </source>
</evidence>
<dbReference type="InterPro" id="IPR012934">
    <property type="entry name" value="Znf_AD"/>
</dbReference>
<dbReference type="GO" id="GO:0000978">
    <property type="term" value="F:RNA polymerase II cis-regulatory region sequence-specific DNA binding"/>
    <property type="evidence" value="ECO:0007669"/>
    <property type="project" value="TreeGrafter"/>
</dbReference>
<feature type="domain" description="THAP-type" evidence="8">
    <location>
        <begin position="1"/>
        <end position="82"/>
    </location>
</feature>
<dbReference type="SMART" id="SM00980">
    <property type="entry name" value="THAP"/>
    <property type="match status" value="1"/>
</dbReference>
<accession>A0A6J1P2A5</accession>
<feature type="domain" description="ZAD" evidence="9">
    <location>
        <begin position="83"/>
        <end position="156"/>
    </location>
</feature>
<evidence type="ECO:0000256" key="4">
    <source>
        <dbReference type="ARBA" id="ARBA00023125"/>
    </source>
</evidence>
<evidence type="ECO:0000259" key="8">
    <source>
        <dbReference type="PROSITE" id="PS50950"/>
    </source>
</evidence>
<name>A0A6J1P2A5_BICAN</name>
<dbReference type="GO" id="GO:0005634">
    <property type="term" value="C:nucleus"/>
    <property type="evidence" value="ECO:0007669"/>
    <property type="project" value="UniProtKB-SubCell"/>
</dbReference>
<dbReference type="RefSeq" id="XP_052742154.1">
    <property type="nucleotide sequence ID" value="XM_052886194.1"/>
</dbReference>
<dbReference type="RefSeq" id="XP_023952142.2">
    <property type="nucleotide sequence ID" value="XM_024096374.2"/>
</dbReference>
<dbReference type="PROSITE" id="PS50950">
    <property type="entry name" value="ZF_THAP"/>
    <property type="match status" value="1"/>
</dbReference>
<dbReference type="KEGG" id="bany:112056038"/>
<dbReference type="PROSITE" id="PS00028">
    <property type="entry name" value="ZINC_FINGER_C2H2_1"/>
    <property type="match status" value="1"/>
</dbReference>
<dbReference type="InterPro" id="IPR006612">
    <property type="entry name" value="THAP_Znf"/>
</dbReference>
<proteinExistence type="predicted"/>
<dbReference type="Proteomes" id="UP001652582">
    <property type="component" value="Chromosome 16"/>
</dbReference>
<feature type="binding site" evidence="6">
    <location>
        <position position="129"/>
    </location>
    <ligand>
        <name>Zn(2+)</name>
        <dbReference type="ChEBI" id="CHEBI:29105"/>
    </ligand>
</feature>
<sequence>MQCCVPFCENTSDNVSTSENITFYGLPREGNLCTALLRALSIEDHHLPDTAVVCSQHFLDDDFLNTNTSVKEIHSNAVPSTVQMCMICLDTDSKLTLMSKHKLEEAYEQLTGLSLFQLCCQANLKQTLCVLCAQKLMNFNRFRDLSLRAHSLMTDLVGQHELNTIKHKELLNCTTAHLKCNLTQTTLGVNHCDLYIDHTDEEKQTAAEETVVGGVATVAVKNEGSSDSISSTDNLEMSQKDDNHRDNSNNDCAFDDEYSDRNIELESRLLDEAISEANCWKAAEHVASTQSLIKSESAILECAFCFADFVQEPAYKEHMSKYHQNAGSDTPCASQVWELRAAVSRSCDSFMLQNKTGSLRLNDVPLPAADCA</sequence>
<dbReference type="PANTHER" id="PTHR46600">
    <property type="entry name" value="THAP DOMAIN-CONTAINING"/>
    <property type="match status" value="1"/>
</dbReference>